<evidence type="ECO:0000313" key="1">
    <source>
        <dbReference type="EMBL" id="KAF1964529.1"/>
    </source>
</evidence>
<name>A0A6A5UKN0_9PLEO</name>
<dbReference type="EMBL" id="ML976784">
    <property type="protein sequence ID" value="KAF1964529.1"/>
    <property type="molecule type" value="Genomic_DNA"/>
</dbReference>
<protein>
    <submittedName>
        <fullName evidence="1">Uncharacterized protein</fullName>
    </submittedName>
</protein>
<organism evidence="1 2">
    <name type="scientific">Bimuria novae-zelandiae CBS 107.79</name>
    <dbReference type="NCBI Taxonomy" id="1447943"/>
    <lineage>
        <taxon>Eukaryota</taxon>
        <taxon>Fungi</taxon>
        <taxon>Dikarya</taxon>
        <taxon>Ascomycota</taxon>
        <taxon>Pezizomycotina</taxon>
        <taxon>Dothideomycetes</taxon>
        <taxon>Pleosporomycetidae</taxon>
        <taxon>Pleosporales</taxon>
        <taxon>Massarineae</taxon>
        <taxon>Didymosphaeriaceae</taxon>
        <taxon>Bimuria</taxon>
    </lineage>
</organism>
<keyword evidence="2" id="KW-1185">Reference proteome</keyword>
<evidence type="ECO:0000313" key="2">
    <source>
        <dbReference type="Proteomes" id="UP000800036"/>
    </source>
</evidence>
<sequence>MAILNLDETPVPYESGWQNRQATVVLIVSADGQPLQAIVIFHGVPGGRIHTHERESWRGINVQ</sequence>
<reference evidence="1" key="1">
    <citation type="journal article" date="2020" name="Stud. Mycol.">
        <title>101 Dothideomycetes genomes: a test case for predicting lifestyles and emergence of pathogens.</title>
        <authorList>
            <person name="Haridas S."/>
            <person name="Albert R."/>
            <person name="Binder M."/>
            <person name="Bloem J."/>
            <person name="Labutti K."/>
            <person name="Salamov A."/>
            <person name="Andreopoulos B."/>
            <person name="Baker S."/>
            <person name="Barry K."/>
            <person name="Bills G."/>
            <person name="Bluhm B."/>
            <person name="Cannon C."/>
            <person name="Castanera R."/>
            <person name="Culley D."/>
            <person name="Daum C."/>
            <person name="Ezra D."/>
            <person name="Gonzalez J."/>
            <person name="Henrissat B."/>
            <person name="Kuo A."/>
            <person name="Liang C."/>
            <person name="Lipzen A."/>
            <person name="Lutzoni F."/>
            <person name="Magnuson J."/>
            <person name="Mondo S."/>
            <person name="Nolan M."/>
            <person name="Ohm R."/>
            <person name="Pangilinan J."/>
            <person name="Park H.-J."/>
            <person name="Ramirez L."/>
            <person name="Alfaro M."/>
            <person name="Sun H."/>
            <person name="Tritt A."/>
            <person name="Yoshinaga Y."/>
            <person name="Zwiers L.-H."/>
            <person name="Turgeon B."/>
            <person name="Goodwin S."/>
            <person name="Spatafora J."/>
            <person name="Crous P."/>
            <person name="Grigoriev I."/>
        </authorList>
    </citation>
    <scope>NUCLEOTIDE SEQUENCE</scope>
    <source>
        <strain evidence="1">CBS 107.79</strain>
    </source>
</reference>
<dbReference type="AlphaFoldDB" id="A0A6A5UKN0"/>
<gene>
    <name evidence="1" type="ORF">BU23DRAFT_561842</name>
</gene>
<proteinExistence type="predicted"/>
<accession>A0A6A5UKN0</accession>
<dbReference type="Proteomes" id="UP000800036">
    <property type="component" value="Unassembled WGS sequence"/>
</dbReference>
<feature type="non-terminal residue" evidence="1">
    <location>
        <position position="63"/>
    </location>
</feature>